<dbReference type="PANTHER" id="PTHR47706">
    <property type="entry name" value="NMRA-LIKE FAMILY PROTEIN"/>
    <property type="match status" value="1"/>
</dbReference>
<evidence type="ECO:0000259" key="3">
    <source>
        <dbReference type="Pfam" id="PF05368"/>
    </source>
</evidence>
<dbReference type="GO" id="GO:0016491">
    <property type="term" value="F:oxidoreductase activity"/>
    <property type="evidence" value="ECO:0007669"/>
    <property type="project" value="UniProtKB-KW"/>
</dbReference>
<dbReference type="AlphaFoldDB" id="A0AAN7TB56"/>
<feature type="domain" description="NmrA-like" evidence="3">
    <location>
        <begin position="2"/>
        <end position="219"/>
    </location>
</feature>
<dbReference type="PANTHER" id="PTHR47706:SF1">
    <property type="entry name" value="CIPA-LIKE, PUTATIVE (AFU_ORTHOLOGUE AFUA_1G12460)-RELATED"/>
    <property type="match status" value="1"/>
</dbReference>
<dbReference type="InterPro" id="IPR036291">
    <property type="entry name" value="NAD(P)-bd_dom_sf"/>
</dbReference>
<reference evidence="4" key="1">
    <citation type="submission" date="2023-08" db="EMBL/GenBank/DDBJ databases">
        <title>Black Yeasts Isolated from many extreme environments.</title>
        <authorList>
            <person name="Coleine C."/>
            <person name="Stajich J.E."/>
            <person name="Selbmann L."/>
        </authorList>
    </citation>
    <scope>NUCLEOTIDE SEQUENCE</scope>
    <source>
        <strain evidence="4">CCFEE 5401</strain>
    </source>
</reference>
<evidence type="ECO:0000313" key="5">
    <source>
        <dbReference type="Proteomes" id="UP001310890"/>
    </source>
</evidence>
<keyword evidence="1" id="KW-0521">NADP</keyword>
<protein>
    <recommendedName>
        <fullName evidence="3">NmrA-like domain-containing protein</fullName>
    </recommendedName>
</protein>
<dbReference type="EMBL" id="JAVRRL010000079">
    <property type="protein sequence ID" value="KAK5108714.1"/>
    <property type="molecule type" value="Genomic_DNA"/>
</dbReference>
<dbReference type="InterPro" id="IPR051609">
    <property type="entry name" value="NmrA/Isoflavone_reductase-like"/>
</dbReference>
<gene>
    <name evidence="4" type="ORF">LTR62_007861</name>
</gene>
<dbReference type="Gene3D" id="3.40.50.720">
    <property type="entry name" value="NAD(P)-binding Rossmann-like Domain"/>
    <property type="match status" value="1"/>
</dbReference>
<comment type="caution">
    <text evidence="4">The sequence shown here is derived from an EMBL/GenBank/DDBJ whole genome shotgun (WGS) entry which is preliminary data.</text>
</comment>
<evidence type="ECO:0000256" key="1">
    <source>
        <dbReference type="ARBA" id="ARBA00022857"/>
    </source>
</evidence>
<dbReference type="Gene3D" id="3.90.25.10">
    <property type="entry name" value="UDP-galactose 4-epimerase, domain 1"/>
    <property type="match status" value="1"/>
</dbReference>
<dbReference type="SUPFAM" id="SSF51735">
    <property type="entry name" value="NAD(P)-binding Rossmann-fold domains"/>
    <property type="match status" value="1"/>
</dbReference>
<organism evidence="4 5">
    <name type="scientific">Meristemomyces frigidus</name>
    <dbReference type="NCBI Taxonomy" id="1508187"/>
    <lineage>
        <taxon>Eukaryota</taxon>
        <taxon>Fungi</taxon>
        <taxon>Dikarya</taxon>
        <taxon>Ascomycota</taxon>
        <taxon>Pezizomycotina</taxon>
        <taxon>Dothideomycetes</taxon>
        <taxon>Dothideomycetidae</taxon>
        <taxon>Mycosphaerellales</taxon>
        <taxon>Teratosphaeriaceae</taxon>
        <taxon>Meristemomyces</taxon>
    </lineage>
</organism>
<dbReference type="Proteomes" id="UP001310890">
    <property type="component" value="Unassembled WGS sequence"/>
</dbReference>
<dbReference type="Pfam" id="PF05368">
    <property type="entry name" value="NmrA"/>
    <property type="match status" value="1"/>
</dbReference>
<dbReference type="InterPro" id="IPR008030">
    <property type="entry name" value="NmrA-like"/>
</dbReference>
<proteinExistence type="predicted"/>
<sequence length="309" mass="34388">MTVRVAVIGPNGTLGPPIITRLLEESSIDLTLLTRHATKTAQQYPLLHDKIVVTDYSSNPQLTQLFRDHGFDVLVILINRHELEPQLRLIDAACAVGGLHVLPSSFGVNTAELEVRRLPQMKEKIEMEQYLAAKAEKGEVSFTAVNTGLFFDWALGSFMIPQSQNQPFMIADAGTTRVSATTLSDIGCAVASAILKRHDPQVRNKFLFVHSTVFTQRQILAYAKEAAPEREFKVFTIDTEAAAKQAWRQYEAGERNMDSLRGMMLRTTFGLELGMFSEVANDVLGLKMLTEDEVKELVAKYARRSVGMA</sequence>
<evidence type="ECO:0000313" key="4">
    <source>
        <dbReference type="EMBL" id="KAK5108714.1"/>
    </source>
</evidence>
<evidence type="ECO:0000256" key="2">
    <source>
        <dbReference type="ARBA" id="ARBA00023002"/>
    </source>
</evidence>
<keyword evidence="2" id="KW-0560">Oxidoreductase</keyword>
<accession>A0AAN7TB56</accession>
<name>A0AAN7TB56_9PEZI</name>